<dbReference type="Proteomes" id="UP001596004">
    <property type="component" value="Unassembled WGS sequence"/>
</dbReference>
<proteinExistence type="predicted"/>
<reference evidence="3" key="1">
    <citation type="journal article" date="2019" name="Int. J. Syst. Evol. Microbiol.">
        <title>The Global Catalogue of Microorganisms (GCM) 10K type strain sequencing project: providing services to taxonomists for standard genome sequencing and annotation.</title>
        <authorList>
            <consortium name="The Broad Institute Genomics Platform"/>
            <consortium name="The Broad Institute Genome Sequencing Center for Infectious Disease"/>
            <person name="Wu L."/>
            <person name="Ma J."/>
        </authorList>
    </citation>
    <scope>NUCLEOTIDE SEQUENCE [LARGE SCALE GENOMIC DNA]</scope>
    <source>
        <strain evidence="3">CGMCC 4.7132</strain>
    </source>
</reference>
<keyword evidence="3" id="KW-1185">Reference proteome</keyword>
<keyword evidence="1" id="KW-0732">Signal</keyword>
<accession>A0ABV9CUT6</accession>
<gene>
    <name evidence="2" type="ORF">ACFO60_37965</name>
</gene>
<evidence type="ECO:0000313" key="3">
    <source>
        <dbReference type="Proteomes" id="UP001596004"/>
    </source>
</evidence>
<dbReference type="RefSeq" id="WP_380851326.1">
    <property type="nucleotide sequence ID" value="NZ_JBHSFP010000050.1"/>
</dbReference>
<organism evidence="2 3">
    <name type="scientific">Sphaerisporangium dianthi</name>
    <dbReference type="NCBI Taxonomy" id="1436120"/>
    <lineage>
        <taxon>Bacteria</taxon>
        <taxon>Bacillati</taxon>
        <taxon>Actinomycetota</taxon>
        <taxon>Actinomycetes</taxon>
        <taxon>Streptosporangiales</taxon>
        <taxon>Streptosporangiaceae</taxon>
        <taxon>Sphaerisporangium</taxon>
    </lineage>
</organism>
<protein>
    <recommendedName>
        <fullName evidence="4">Lipoprotein</fullName>
    </recommendedName>
</protein>
<feature type="chain" id="PRO_5047303600" description="Lipoprotein" evidence="1">
    <location>
        <begin position="21"/>
        <end position="144"/>
    </location>
</feature>
<evidence type="ECO:0000256" key="1">
    <source>
        <dbReference type="SAM" id="SignalP"/>
    </source>
</evidence>
<feature type="signal peptide" evidence="1">
    <location>
        <begin position="1"/>
        <end position="20"/>
    </location>
</feature>
<dbReference type="PROSITE" id="PS51257">
    <property type="entry name" value="PROKAR_LIPOPROTEIN"/>
    <property type="match status" value="1"/>
</dbReference>
<sequence>MRGVVACGLVLVLACACGGAQPSFEEAARFLRDDGAVLSRLSLPGKAVALTRDTAGCPAGAARSVYTLTGDLPQDSSGKAPAAVTTILASEFHRMGYQEGESPNERFGVNVSVLKKESLGIVFTVAVRAERPNVEITGTTACAS</sequence>
<comment type="caution">
    <text evidence="2">The sequence shown here is derived from an EMBL/GenBank/DDBJ whole genome shotgun (WGS) entry which is preliminary data.</text>
</comment>
<name>A0ABV9CUT6_9ACTN</name>
<dbReference type="EMBL" id="JBHSFP010000050">
    <property type="protein sequence ID" value="MFC4536590.1"/>
    <property type="molecule type" value="Genomic_DNA"/>
</dbReference>
<evidence type="ECO:0000313" key="2">
    <source>
        <dbReference type="EMBL" id="MFC4536590.1"/>
    </source>
</evidence>
<evidence type="ECO:0008006" key="4">
    <source>
        <dbReference type="Google" id="ProtNLM"/>
    </source>
</evidence>